<evidence type="ECO:0000256" key="1">
    <source>
        <dbReference type="ARBA" id="ARBA00022527"/>
    </source>
</evidence>
<dbReference type="PANTHER" id="PTHR35526">
    <property type="entry name" value="ANTI-SIGMA-F FACTOR RSBW-RELATED"/>
    <property type="match status" value="1"/>
</dbReference>
<dbReference type="RefSeq" id="WP_189165084.1">
    <property type="nucleotide sequence ID" value="NZ_BMNT01000025.1"/>
</dbReference>
<dbReference type="Proteomes" id="UP000645217">
    <property type="component" value="Unassembled WGS sequence"/>
</dbReference>
<evidence type="ECO:0000313" key="5">
    <source>
        <dbReference type="Proteomes" id="UP000645217"/>
    </source>
</evidence>
<dbReference type="PANTHER" id="PTHR35526:SF3">
    <property type="entry name" value="ANTI-SIGMA-F FACTOR RSBW"/>
    <property type="match status" value="1"/>
</dbReference>
<dbReference type="EMBL" id="BMNT01000025">
    <property type="protein sequence ID" value="GGK98553.1"/>
    <property type="molecule type" value="Genomic_DNA"/>
</dbReference>
<name>A0A917RBC2_9ACTN</name>
<feature type="domain" description="Histidine kinase/HSP90-like ATPase" evidence="3">
    <location>
        <begin position="20"/>
        <end position="132"/>
    </location>
</feature>
<dbReference type="SUPFAM" id="SSF55874">
    <property type="entry name" value="ATPase domain of HSP90 chaperone/DNA topoisomerase II/histidine kinase"/>
    <property type="match status" value="1"/>
</dbReference>
<feature type="region of interest" description="Disordered" evidence="2">
    <location>
        <begin position="137"/>
        <end position="168"/>
    </location>
</feature>
<accession>A0A917RBC2</accession>
<dbReference type="AlphaFoldDB" id="A0A917RBC2"/>
<dbReference type="GO" id="GO:0004674">
    <property type="term" value="F:protein serine/threonine kinase activity"/>
    <property type="evidence" value="ECO:0007669"/>
    <property type="project" value="UniProtKB-KW"/>
</dbReference>
<gene>
    <name evidence="4" type="ORF">GCM10007964_45900</name>
</gene>
<protein>
    <recommendedName>
        <fullName evidence="3">Histidine kinase/HSP90-like ATPase domain-containing protein</fullName>
    </recommendedName>
</protein>
<keyword evidence="1" id="KW-0723">Serine/threonine-protein kinase</keyword>
<dbReference type="Gene3D" id="3.30.565.10">
    <property type="entry name" value="Histidine kinase-like ATPase, C-terminal domain"/>
    <property type="match status" value="1"/>
</dbReference>
<dbReference type="InterPro" id="IPR050267">
    <property type="entry name" value="Anti-sigma-factor_SerPK"/>
</dbReference>
<dbReference type="InterPro" id="IPR036890">
    <property type="entry name" value="HATPase_C_sf"/>
</dbReference>
<evidence type="ECO:0000313" key="4">
    <source>
        <dbReference type="EMBL" id="GGK98553.1"/>
    </source>
</evidence>
<comment type="caution">
    <text evidence="4">The sequence shown here is derived from an EMBL/GenBank/DDBJ whole genome shotgun (WGS) entry which is preliminary data.</text>
</comment>
<dbReference type="CDD" id="cd16936">
    <property type="entry name" value="HATPase_RsbW-like"/>
    <property type="match status" value="1"/>
</dbReference>
<keyword evidence="1" id="KW-0418">Kinase</keyword>
<reference evidence="4" key="2">
    <citation type="submission" date="2020-09" db="EMBL/GenBank/DDBJ databases">
        <authorList>
            <person name="Sun Q."/>
            <person name="Ohkuma M."/>
        </authorList>
    </citation>
    <scope>NUCLEOTIDE SEQUENCE</scope>
    <source>
        <strain evidence="4">JCM 13064</strain>
    </source>
</reference>
<proteinExistence type="predicted"/>
<dbReference type="InterPro" id="IPR003594">
    <property type="entry name" value="HATPase_dom"/>
</dbReference>
<sequence>MRAQAASLLGAVDLLGTDASVPLARAYVRGLLLAAGRQEPGDAELLVGELVANAIRYSESGRRPGGMVGLRVYDDGAAVRVEVIDEGSPEPLPRIPAQVDPFSESGRCLWLVRELSSAWGSTQDERSRTVWFEMEPVGSGLDESETARHLDGGPSLGGGQTRKGPVTQ</sequence>
<keyword evidence="5" id="KW-1185">Reference proteome</keyword>
<reference evidence="4" key="1">
    <citation type="journal article" date="2014" name="Int. J. Syst. Evol. Microbiol.">
        <title>Complete genome sequence of Corynebacterium casei LMG S-19264T (=DSM 44701T), isolated from a smear-ripened cheese.</title>
        <authorList>
            <consortium name="US DOE Joint Genome Institute (JGI-PGF)"/>
            <person name="Walter F."/>
            <person name="Albersmeier A."/>
            <person name="Kalinowski J."/>
            <person name="Ruckert C."/>
        </authorList>
    </citation>
    <scope>NUCLEOTIDE SEQUENCE</scope>
    <source>
        <strain evidence="4">JCM 13064</strain>
    </source>
</reference>
<dbReference type="Pfam" id="PF13581">
    <property type="entry name" value="HATPase_c_2"/>
    <property type="match status" value="1"/>
</dbReference>
<evidence type="ECO:0000259" key="3">
    <source>
        <dbReference type="Pfam" id="PF13581"/>
    </source>
</evidence>
<organism evidence="4 5">
    <name type="scientific">Sphaerisporangium melleum</name>
    <dbReference type="NCBI Taxonomy" id="321316"/>
    <lineage>
        <taxon>Bacteria</taxon>
        <taxon>Bacillati</taxon>
        <taxon>Actinomycetota</taxon>
        <taxon>Actinomycetes</taxon>
        <taxon>Streptosporangiales</taxon>
        <taxon>Streptosporangiaceae</taxon>
        <taxon>Sphaerisporangium</taxon>
    </lineage>
</organism>
<keyword evidence="1" id="KW-0808">Transferase</keyword>
<evidence type="ECO:0000256" key="2">
    <source>
        <dbReference type="SAM" id="MobiDB-lite"/>
    </source>
</evidence>